<protein>
    <submittedName>
        <fullName evidence="3">Uncharacterized protein</fullName>
    </submittedName>
</protein>
<dbReference type="AlphaFoldDB" id="A0A3E2HH43"/>
<keyword evidence="2" id="KW-0812">Transmembrane</keyword>
<dbReference type="EMBL" id="NCSJ02000055">
    <property type="protein sequence ID" value="RFU32391.1"/>
    <property type="molecule type" value="Genomic_DNA"/>
</dbReference>
<evidence type="ECO:0000313" key="3">
    <source>
        <dbReference type="EMBL" id="RFU32391.1"/>
    </source>
</evidence>
<keyword evidence="2" id="KW-0472">Membrane</keyword>
<feature type="compositionally biased region" description="Polar residues" evidence="1">
    <location>
        <begin position="602"/>
        <end position="617"/>
    </location>
</feature>
<feature type="compositionally biased region" description="Polar residues" evidence="1">
    <location>
        <begin position="263"/>
        <end position="294"/>
    </location>
</feature>
<feature type="region of interest" description="Disordered" evidence="1">
    <location>
        <begin position="230"/>
        <end position="310"/>
    </location>
</feature>
<feature type="region of interest" description="Disordered" evidence="1">
    <location>
        <begin position="358"/>
        <end position="406"/>
    </location>
</feature>
<organism evidence="3 4">
    <name type="scientific">Scytalidium lignicola</name>
    <name type="common">Hyphomycete</name>
    <dbReference type="NCBI Taxonomy" id="5539"/>
    <lineage>
        <taxon>Eukaryota</taxon>
        <taxon>Fungi</taxon>
        <taxon>Dikarya</taxon>
        <taxon>Ascomycota</taxon>
        <taxon>Pezizomycotina</taxon>
        <taxon>Leotiomycetes</taxon>
        <taxon>Leotiomycetes incertae sedis</taxon>
        <taxon>Scytalidium</taxon>
    </lineage>
</organism>
<name>A0A3E2HH43_SCYLI</name>
<gene>
    <name evidence="3" type="ORF">B7463_g3949</name>
</gene>
<keyword evidence="2" id="KW-1133">Transmembrane helix</keyword>
<feature type="transmembrane region" description="Helical" evidence="2">
    <location>
        <begin position="12"/>
        <end position="31"/>
    </location>
</feature>
<feature type="compositionally biased region" description="Low complexity" evidence="1">
    <location>
        <begin position="618"/>
        <end position="636"/>
    </location>
</feature>
<comment type="caution">
    <text evidence="3">The sequence shown here is derived from an EMBL/GenBank/DDBJ whole genome shotgun (WGS) entry which is preliminary data.</text>
</comment>
<feature type="compositionally biased region" description="Polar residues" evidence="1">
    <location>
        <begin position="396"/>
        <end position="406"/>
    </location>
</feature>
<feature type="region of interest" description="Disordered" evidence="1">
    <location>
        <begin position="122"/>
        <end position="145"/>
    </location>
</feature>
<feature type="non-terminal residue" evidence="3">
    <location>
        <position position="738"/>
    </location>
</feature>
<feature type="compositionally biased region" description="Polar residues" evidence="1">
    <location>
        <begin position="230"/>
        <end position="245"/>
    </location>
</feature>
<evidence type="ECO:0000256" key="1">
    <source>
        <dbReference type="SAM" id="MobiDB-lite"/>
    </source>
</evidence>
<dbReference type="Proteomes" id="UP000258309">
    <property type="component" value="Unassembled WGS sequence"/>
</dbReference>
<evidence type="ECO:0000313" key="4">
    <source>
        <dbReference type="Proteomes" id="UP000258309"/>
    </source>
</evidence>
<keyword evidence="4" id="KW-1185">Reference proteome</keyword>
<feature type="non-terminal residue" evidence="3">
    <location>
        <position position="1"/>
    </location>
</feature>
<dbReference type="OrthoDB" id="5361354at2759"/>
<proteinExistence type="predicted"/>
<feature type="compositionally biased region" description="Basic and acidic residues" evidence="1">
    <location>
        <begin position="548"/>
        <end position="557"/>
    </location>
</feature>
<sequence length="738" mass="81016">MTNLIGPLDLGSSIAIIVGAVVLVLIVVGSITPSKATELQDLETKIRSNGSEVMTQKHSIMTSINSSQVDLVKIPKPVSDSASTSLVNESFEPKRIVPPERLQAFDPAAGYQLRKNSISSMNSTTGLSPSHLPYPPSIRSGTPDSTVSKKWIDPYDIHFNRPLTPTTKAWVSPLDVHFSRPTTPLASRPTTPTSTLAARRLSFGSNILSSGEGNNGAVIPIEATTTLTEIPNIKSTTDTETSGQVQADGINGLESDMFPLPPTATSRNFKFQTPELEQSRSPSRDGINSGNHSHISVEDTPASATTQDSFGQSVHTAIENSTLADKQRISSVSMQNQPVDPSLDLSLLQSEERARSIAASSRYSSNDYSFDSTGLPGKHRSRSRSRSLDSQSQQSTHAHQPSSSTKVIVSVPDHLGALKPDPEQVSEGIDQFHYGHNRYASDTIDGHHLEMNDDIESYSTALSPAQEDTGIISTSSLHRRSGSLPHSQLAIPNNVEIGTAVPFGVGLHKRGTSEGSENSIGDFYDAYYRLSTMGHSREQDMGVTDYQRSGRYDRESTVEMGQPWSLDPEKSQFGRYPPIQDEQPPYNTRAGEDWRPKPQKLYFQSPNQHRPSNADSTSIPQQLQPPHLQQQESSLPYERDLPLPHRPYRQGSPAPPSFSHRNQQRYTPPSQLDIGQTIVEMQSPLASPTFGNQGQSRFMTYEKEIEYGWQAMRMCNITVNLVLIILSSDDALQVYKVS</sequence>
<reference evidence="3 4" key="1">
    <citation type="submission" date="2018-05" db="EMBL/GenBank/DDBJ databases">
        <title>Draft genome sequence of Scytalidium lignicola DSM 105466, a ubiquitous saprotrophic fungus.</title>
        <authorList>
            <person name="Buettner E."/>
            <person name="Gebauer A.M."/>
            <person name="Hofrichter M."/>
            <person name="Liers C."/>
            <person name="Kellner H."/>
        </authorList>
    </citation>
    <scope>NUCLEOTIDE SEQUENCE [LARGE SCALE GENOMIC DNA]</scope>
    <source>
        <strain evidence="3 4">DSM 105466</strain>
    </source>
</reference>
<evidence type="ECO:0000256" key="2">
    <source>
        <dbReference type="SAM" id="Phobius"/>
    </source>
</evidence>
<feature type="region of interest" description="Disordered" evidence="1">
    <location>
        <begin position="539"/>
        <end position="668"/>
    </location>
</feature>
<feature type="compositionally biased region" description="Polar residues" evidence="1">
    <location>
        <begin position="659"/>
        <end position="668"/>
    </location>
</feature>
<accession>A0A3E2HH43</accession>